<evidence type="ECO:0000256" key="5">
    <source>
        <dbReference type="SAM" id="SignalP"/>
    </source>
</evidence>
<dbReference type="PANTHER" id="PTHR46233:SF3">
    <property type="entry name" value="HYDROXYACYLGLUTATHIONE HYDROLASE GLOC"/>
    <property type="match status" value="1"/>
</dbReference>
<dbReference type="CDD" id="cd16280">
    <property type="entry name" value="metallo-hydrolase-like_MBL-fold"/>
    <property type="match status" value="1"/>
</dbReference>
<proteinExistence type="predicted"/>
<dbReference type="SUPFAM" id="SSF56281">
    <property type="entry name" value="Metallo-hydrolase/oxidoreductase"/>
    <property type="match status" value="1"/>
</dbReference>
<dbReference type="AlphaFoldDB" id="A0A9W4W558"/>
<evidence type="ECO:0000259" key="6">
    <source>
        <dbReference type="SMART" id="SM00849"/>
    </source>
</evidence>
<evidence type="ECO:0000313" key="8">
    <source>
        <dbReference type="Proteomes" id="UP001152533"/>
    </source>
</evidence>
<dbReference type="GO" id="GO:0016787">
    <property type="term" value="F:hydrolase activity"/>
    <property type="evidence" value="ECO:0007669"/>
    <property type="project" value="UniProtKB-KW"/>
</dbReference>
<dbReference type="InterPro" id="IPR001279">
    <property type="entry name" value="Metallo-B-lactamas"/>
</dbReference>
<keyword evidence="5" id="KW-0732">Signal</keyword>
<keyword evidence="4" id="KW-0862">Zinc</keyword>
<feature type="signal peptide" evidence="5">
    <location>
        <begin position="1"/>
        <end position="26"/>
    </location>
</feature>
<evidence type="ECO:0000256" key="1">
    <source>
        <dbReference type="ARBA" id="ARBA00001947"/>
    </source>
</evidence>
<feature type="chain" id="PRO_5040905304" description="Metallo-beta-lactamase domain-containing protein" evidence="5">
    <location>
        <begin position="27"/>
        <end position="332"/>
    </location>
</feature>
<dbReference type="Proteomes" id="UP001152533">
    <property type="component" value="Unassembled WGS sequence"/>
</dbReference>
<keyword evidence="8" id="KW-1185">Reference proteome</keyword>
<sequence>MVRRNMKPSFLVPFGALVLSASHAQADLSDLFNVTTFPNEQKENVTKWLAEARTLAGPDLSAHYGHRCILGQVYPVLSNAAQTPGFIQPREVFDRFYFVGQSAVSSWAYDTGDGLVVFDALDNAEEAEKVLVPGLEALGFSGSDIKHLIITHEHFDHYGGARYLQDTYSPSIYASAPSWETLSRLEDGPVEDKVIAEGDELTFGNVSIKFYVTPGHTPGTLSSIFKLYDNGVEHIAGLYGGGGIPSTATDKERQINSFNRFADLATEAGVDTLVANHQTQDRSLYSFDLLDHRPARGEHPFVIGTDAYDRYLRVMAQCVRVKAARDGQDLHI</sequence>
<dbReference type="OrthoDB" id="449487at2759"/>
<feature type="domain" description="Metallo-beta-lactamase" evidence="6">
    <location>
        <begin position="103"/>
        <end position="277"/>
    </location>
</feature>
<organism evidence="7 8">
    <name type="scientific">Colletotrichum noveboracense</name>
    <dbReference type="NCBI Taxonomy" id="2664923"/>
    <lineage>
        <taxon>Eukaryota</taxon>
        <taxon>Fungi</taxon>
        <taxon>Dikarya</taxon>
        <taxon>Ascomycota</taxon>
        <taxon>Pezizomycotina</taxon>
        <taxon>Sordariomycetes</taxon>
        <taxon>Hypocreomycetidae</taxon>
        <taxon>Glomerellales</taxon>
        <taxon>Glomerellaceae</taxon>
        <taxon>Colletotrichum</taxon>
        <taxon>Colletotrichum gloeosporioides species complex</taxon>
    </lineage>
</organism>
<comment type="caution">
    <text evidence="7">The sequence shown here is derived from an EMBL/GenBank/DDBJ whole genome shotgun (WGS) entry which is preliminary data.</text>
</comment>
<accession>A0A9W4W558</accession>
<keyword evidence="2" id="KW-0479">Metal-binding</keyword>
<keyword evidence="3" id="KW-0378">Hydrolase</keyword>
<name>A0A9W4W558_9PEZI</name>
<dbReference type="Pfam" id="PF00753">
    <property type="entry name" value="Lactamase_B"/>
    <property type="match status" value="1"/>
</dbReference>
<dbReference type="InterPro" id="IPR051453">
    <property type="entry name" value="MBL_Glyoxalase_II"/>
</dbReference>
<dbReference type="SMART" id="SM00849">
    <property type="entry name" value="Lactamase_B"/>
    <property type="match status" value="1"/>
</dbReference>
<evidence type="ECO:0000256" key="2">
    <source>
        <dbReference type="ARBA" id="ARBA00022723"/>
    </source>
</evidence>
<evidence type="ECO:0000313" key="7">
    <source>
        <dbReference type="EMBL" id="CAI0643122.1"/>
    </source>
</evidence>
<evidence type="ECO:0000256" key="3">
    <source>
        <dbReference type="ARBA" id="ARBA00022801"/>
    </source>
</evidence>
<comment type="cofactor">
    <cofactor evidence="1">
        <name>Zn(2+)</name>
        <dbReference type="ChEBI" id="CHEBI:29105"/>
    </cofactor>
</comment>
<dbReference type="Gene3D" id="3.60.15.10">
    <property type="entry name" value="Ribonuclease Z/Hydroxyacylglutathione hydrolase-like"/>
    <property type="match status" value="1"/>
</dbReference>
<dbReference type="EMBL" id="CAMGZC010000090">
    <property type="protein sequence ID" value="CAI0643122.1"/>
    <property type="molecule type" value="Genomic_DNA"/>
</dbReference>
<gene>
    <name evidence="7" type="ORF">CGXH109_LOCUS22263</name>
</gene>
<evidence type="ECO:0000256" key="4">
    <source>
        <dbReference type="ARBA" id="ARBA00022833"/>
    </source>
</evidence>
<protein>
    <recommendedName>
        <fullName evidence="6">Metallo-beta-lactamase domain-containing protein</fullName>
    </recommendedName>
</protein>
<dbReference type="InterPro" id="IPR036866">
    <property type="entry name" value="RibonucZ/Hydroxyglut_hydro"/>
</dbReference>
<dbReference type="GO" id="GO:0046872">
    <property type="term" value="F:metal ion binding"/>
    <property type="evidence" value="ECO:0007669"/>
    <property type="project" value="UniProtKB-KW"/>
</dbReference>
<reference evidence="7" key="1">
    <citation type="submission" date="2022-08" db="EMBL/GenBank/DDBJ databases">
        <authorList>
            <person name="Giroux E."/>
            <person name="Giroux E."/>
        </authorList>
    </citation>
    <scope>NUCLEOTIDE SEQUENCE</scope>
    <source>
        <strain evidence="7">H1091258</strain>
    </source>
</reference>
<dbReference type="PANTHER" id="PTHR46233">
    <property type="entry name" value="HYDROXYACYLGLUTATHIONE HYDROLASE GLOC"/>
    <property type="match status" value="1"/>
</dbReference>